<keyword evidence="8" id="KW-0732">Signal</keyword>
<dbReference type="CDD" id="cd08662">
    <property type="entry name" value="M13"/>
    <property type="match status" value="1"/>
</dbReference>
<comment type="similarity">
    <text evidence="2">Belongs to the peptidase M13 family.</text>
</comment>
<dbReference type="Proteomes" id="UP000249254">
    <property type="component" value="Unassembled WGS sequence"/>
</dbReference>
<accession>A0A328AGN8</accession>
<dbReference type="SUPFAM" id="SSF55486">
    <property type="entry name" value="Metalloproteases ('zincins'), catalytic domain"/>
    <property type="match status" value="1"/>
</dbReference>
<name>A0A328AGN8_9CAUL</name>
<evidence type="ECO:0000259" key="10">
    <source>
        <dbReference type="Pfam" id="PF05649"/>
    </source>
</evidence>
<protein>
    <submittedName>
        <fullName evidence="11">Peptidase M13</fullName>
    </submittedName>
</protein>
<dbReference type="InterPro" id="IPR008753">
    <property type="entry name" value="Peptidase_M13_N"/>
</dbReference>
<dbReference type="GO" id="GO:0004222">
    <property type="term" value="F:metalloendopeptidase activity"/>
    <property type="evidence" value="ECO:0007669"/>
    <property type="project" value="InterPro"/>
</dbReference>
<keyword evidence="5" id="KW-0378">Hydrolase</keyword>
<dbReference type="InterPro" id="IPR000718">
    <property type="entry name" value="Peptidase_M13"/>
</dbReference>
<feature type="domain" description="Peptidase M13 C-terminal" evidence="9">
    <location>
        <begin position="486"/>
        <end position="687"/>
    </location>
</feature>
<dbReference type="InterPro" id="IPR024079">
    <property type="entry name" value="MetalloPept_cat_dom_sf"/>
</dbReference>
<keyword evidence="4" id="KW-0479">Metal-binding</keyword>
<feature type="domain" description="Peptidase M13 N-terminal" evidence="10">
    <location>
        <begin position="60"/>
        <end position="434"/>
    </location>
</feature>
<evidence type="ECO:0000256" key="6">
    <source>
        <dbReference type="ARBA" id="ARBA00022833"/>
    </source>
</evidence>
<dbReference type="GO" id="GO:0046872">
    <property type="term" value="F:metal ion binding"/>
    <property type="evidence" value="ECO:0007669"/>
    <property type="project" value="UniProtKB-KW"/>
</dbReference>
<keyword evidence="6" id="KW-0862">Zinc</keyword>
<dbReference type="PROSITE" id="PS51257">
    <property type="entry name" value="PROKAR_LIPOPROTEIN"/>
    <property type="match status" value="1"/>
</dbReference>
<dbReference type="InterPro" id="IPR018497">
    <property type="entry name" value="Peptidase_M13_C"/>
</dbReference>
<feature type="signal peptide" evidence="8">
    <location>
        <begin position="1"/>
        <end position="22"/>
    </location>
</feature>
<dbReference type="RefSeq" id="WP_111527673.1">
    <property type="nucleotide sequence ID" value="NZ_JBHRSG010000002.1"/>
</dbReference>
<evidence type="ECO:0000256" key="8">
    <source>
        <dbReference type="SAM" id="SignalP"/>
    </source>
</evidence>
<dbReference type="Pfam" id="PF01431">
    <property type="entry name" value="Peptidase_M13"/>
    <property type="match status" value="1"/>
</dbReference>
<dbReference type="AlphaFoldDB" id="A0A328AGN8"/>
<dbReference type="OrthoDB" id="9775677at2"/>
<keyword evidence="3" id="KW-0645">Protease</keyword>
<evidence type="ECO:0000313" key="12">
    <source>
        <dbReference type="Proteomes" id="UP000249254"/>
    </source>
</evidence>
<keyword evidence="12" id="KW-1185">Reference proteome</keyword>
<dbReference type="GO" id="GO:0016485">
    <property type="term" value="P:protein processing"/>
    <property type="evidence" value="ECO:0007669"/>
    <property type="project" value="TreeGrafter"/>
</dbReference>
<dbReference type="Gene3D" id="3.40.390.10">
    <property type="entry name" value="Collagenase (Catalytic Domain)"/>
    <property type="match status" value="1"/>
</dbReference>
<dbReference type="PANTHER" id="PTHR11733">
    <property type="entry name" value="ZINC METALLOPROTEASE FAMILY M13 NEPRILYSIN-RELATED"/>
    <property type="match status" value="1"/>
</dbReference>
<evidence type="ECO:0000256" key="1">
    <source>
        <dbReference type="ARBA" id="ARBA00001947"/>
    </source>
</evidence>
<evidence type="ECO:0000313" key="11">
    <source>
        <dbReference type="EMBL" id="RAK53922.1"/>
    </source>
</evidence>
<dbReference type="PRINTS" id="PR00786">
    <property type="entry name" value="NEPRILYSIN"/>
</dbReference>
<evidence type="ECO:0000256" key="7">
    <source>
        <dbReference type="ARBA" id="ARBA00023049"/>
    </source>
</evidence>
<reference evidence="12" key="1">
    <citation type="submission" date="2018-05" db="EMBL/GenBank/DDBJ databases">
        <authorList>
            <person name="Li X."/>
        </authorList>
    </citation>
    <scope>NUCLEOTIDE SEQUENCE [LARGE SCALE GENOMIC DNA]</scope>
    <source>
        <strain evidence="12">LX32</strain>
    </source>
</reference>
<comment type="caution">
    <text evidence="11">The sequence shown here is derived from an EMBL/GenBank/DDBJ whole genome shotgun (WGS) entry which is preliminary data.</text>
</comment>
<feature type="chain" id="PRO_5016275527" evidence="8">
    <location>
        <begin position="23"/>
        <end position="690"/>
    </location>
</feature>
<evidence type="ECO:0000256" key="2">
    <source>
        <dbReference type="ARBA" id="ARBA00007357"/>
    </source>
</evidence>
<gene>
    <name evidence="11" type="ORF">DJ017_04995</name>
</gene>
<dbReference type="PANTHER" id="PTHR11733:SF167">
    <property type="entry name" value="FI17812P1-RELATED"/>
    <property type="match status" value="1"/>
</dbReference>
<dbReference type="GO" id="GO:0005886">
    <property type="term" value="C:plasma membrane"/>
    <property type="evidence" value="ECO:0007669"/>
    <property type="project" value="TreeGrafter"/>
</dbReference>
<dbReference type="PROSITE" id="PS51885">
    <property type="entry name" value="NEPRILYSIN"/>
    <property type="match status" value="1"/>
</dbReference>
<proteinExistence type="inferred from homology"/>
<dbReference type="InterPro" id="IPR042089">
    <property type="entry name" value="Peptidase_M13_dom_2"/>
</dbReference>
<evidence type="ECO:0000256" key="5">
    <source>
        <dbReference type="ARBA" id="ARBA00022801"/>
    </source>
</evidence>
<dbReference type="EMBL" id="QFYQ01000001">
    <property type="protein sequence ID" value="RAK53922.1"/>
    <property type="molecule type" value="Genomic_DNA"/>
</dbReference>
<evidence type="ECO:0000259" key="9">
    <source>
        <dbReference type="Pfam" id="PF01431"/>
    </source>
</evidence>
<evidence type="ECO:0000256" key="3">
    <source>
        <dbReference type="ARBA" id="ARBA00022670"/>
    </source>
</evidence>
<dbReference type="Gene3D" id="1.10.1380.10">
    <property type="entry name" value="Neutral endopeptidase , domain2"/>
    <property type="match status" value="1"/>
</dbReference>
<keyword evidence="7" id="KW-0482">Metalloprotease</keyword>
<comment type="cofactor">
    <cofactor evidence="1">
        <name>Zn(2+)</name>
        <dbReference type="ChEBI" id="CHEBI:29105"/>
    </cofactor>
</comment>
<dbReference type="Pfam" id="PF05649">
    <property type="entry name" value="Peptidase_M13_N"/>
    <property type="match status" value="1"/>
</dbReference>
<organism evidence="11 12">
    <name type="scientific">Phenylobacterium soli</name>
    <dbReference type="NCBI Taxonomy" id="2170551"/>
    <lineage>
        <taxon>Bacteria</taxon>
        <taxon>Pseudomonadati</taxon>
        <taxon>Pseudomonadota</taxon>
        <taxon>Alphaproteobacteria</taxon>
        <taxon>Caulobacterales</taxon>
        <taxon>Caulobacteraceae</taxon>
        <taxon>Phenylobacterium</taxon>
    </lineage>
</organism>
<sequence length="690" mass="75632">MKTFWFAAAAATALLAACPALAETAAPAAATAGPATDLTKAPRLGTWGYDLSSRDLAVSPGDDFFQYANGAYLKTLQIPADRTRYGSFDVLNELSQNRMRAVVDKAAADKAATGERAKVGALYRSFLDEQKVEALGAKPMAADLARVKAAKSKSDIARMMGASMAGFGGSIFSAGMAEDAKDPDHYAVYLGQAGLGMPDRDYYLQPSFAPQKAKYEQYVAKMLTLAHWPKPAENAKAIVAFETEIAKASWTRAERRDDVKMYNATPVAELPKLAPGFDWSAFLTGARLTKVNQVVVGEKTAFPKIAELYAKTPLETLKAWEAFTLADQAAPYLTKAFDEAHFDFHNKTLAGQQAEQPRWKRGVSLVDTQIGEALGKVYVADYFPPESKAKMLALVGDIRTAMKARIEKLDWMSPQTKEKALEKLATLRVKIGYPDKWRDYSGLVIKDGDLYGNVQRAAAFDWNFRVGRLGGPVDKAEWGMTPPTINAYYNPTGNEIVFPAAILQPPFFDPDGDPAINYGGIGGVIGHELTHGFDDEGRRYDAKGRLTDWWTPEDAKRFEAEAAKLGKEYSAFEVLPGAKINGDLTMGENIADLGGLLLALDAYHASLKGQPAPVIDGLTGEQRVFLGWAQVWRGKMREDRLRQQLVSDPHSPNQARVDVPIRNIDAFYEAFGVKPGEKMYVAPADRVRIW</sequence>
<evidence type="ECO:0000256" key="4">
    <source>
        <dbReference type="ARBA" id="ARBA00022723"/>
    </source>
</evidence>